<name>A0AAD5TD35_9FUNG</name>
<evidence type="ECO:0000256" key="8">
    <source>
        <dbReference type="PROSITE-ProRule" id="PRU00023"/>
    </source>
</evidence>
<dbReference type="PROSITE" id="PS50297">
    <property type="entry name" value="ANK_REP_REGION"/>
    <property type="match status" value="1"/>
</dbReference>
<feature type="region of interest" description="Disordered" evidence="9">
    <location>
        <begin position="295"/>
        <end position="338"/>
    </location>
</feature>
<evidence type="ECO:0000256" key="5">
    <source>
        <dbReference type="ARBA" id="ARBA00023136"/>
    </source>
</evidence>
<dbReference type="Pfam" id="PF12796">
    <property type="entry name" value="Ank_2"/>
    <property type="match status" value="1"/>
</dbReference>
<dbReference type="InterPro" id="IPR021832">
    <property type="entry name" value="ANKRD13"/>
</dbReference>
<evidence type="ECO:0000256" key="9">
    <source>
        <dbReference type="SAM" id="MobiDB-lite"/>
    </source>
</evidence>
<feature type="domain" description="Ankyrin repeat" evidence="10">
    <location>
        <begin position="164"/>
        <end position="431"/>
    </location>
</feature>
<sequence length="567" mass="62998">MSLSTGAFPFHRLVFANDAGGIAKAAAALPAGLTPAPSSSPLNVICRGQTPLTLAISLGHIDCVRALLEAGASTIIKNSAGWTAFQEGTSYGNRDVMELIYRCRRKELASWLRTTGTNVLKGLAEDLGDFYVEMSWSFGSYVPFVSTLCPSDTYKVFKKGRSVRIDTTLVGFESLSWIRGDVSIIFTKDAPAKGGEAVSRLVICDHQRRLVQQLYPRDFTIGDEQVQEELSVSLNTKMVTPPSFDFSSFAASRTQSGFWTFKVDRNERVGPWETCVWSVDALECTTRIRREHLLANPPPPVVEDDLKKKDELSDDERHEDEQKMKKKKQEEEEEVDEDELIRRYDAGLWSRETGDEFATREASKKVFRELAQFRPTLDPPTPPPVTPEEFFAPEHVDTFLHVGRPIVEESETKSYKATLWMYDEDSPATIEALPPREPKESILERDAAAAEAYSYFPTIVQATPTPPPSIRSKDFPLKIQTLLPLLELAGVGGGDHVAALREFLNVQLPPGFPVQIEIPVGVLPLTARLTFQNISTTYPIDDSMFAIPSKKEGYRAGEVIDGSDGSL</sequence>
<evidence type="ECO:0000256" key="2">
    <source>
        <dbReference type="ARBA" id="ARBA00022737"/>
    </source>
</evidence>
<dbReference type="InterPro" id="IPR036770">
    <property type="entry name" value="Ankyrin_rpt-contain_sf"/>
</dbReference>
<organism evidence="11 12">
    <name type="scientific">Geranomyces variabilis</name>
    <dbReference type="NCBI Taxonomy" id="109894"/>
    <lineage>
        <taxon>Eukaryota</taxon>
        <taxon>Fungi</taxon>
        <taxon>Fungi incertae sedis</taxon>
        <taxon>Chytridiomycota</taxon>
        <taxon>Chytridiomycota incertae sedis</taxon>
        <taxon>Chytridiomycetes</taxon>
        <taxon>Spizellomycetales</taxon>
        <taxon>Powellomycetaceae</taxon>
        <taxon>Geranomyces</taxon>
    </lineage>
</organism>
<evidence type="ECO:0000256" key="4">
    <source>
        <dbReference type="ARBA" id="ARBA00023043"/>
    </source>
</evidence>
<dbReference type="PANTHER" id="PTHR12447">
    <property type="entry name" value="ANKYRIN REPEAT DOMAIN-CONTAINING PROTEIN 13"/>
    <property type="match status" value="1"/>
</dbReference>
<evidence type="ECO:0000256" key="6">
    <source>
        <dbReference type="ARBA" id="ARBA00023186"/>
    </source>
</evidence>
<dbReference type="SUPFAM" id="SSF48403">
    <property type="entry name" value="Ankyrin repeat"/>
    <property type="match status" value="1"/>
</dbReference>
<evidence type="ECO:0000313" key="11">
    <source>
        <dbReference type="EMBL" id="KAJ3170920.1"/>
    </source>
</evidence>
<comment type="caution">
    <text evidence="11">The sequence shown here is derived from an EMBL/GenBank/DDBJ whole genome shotgun (WGS) entry which is preliminary data.</text>
</comment>
<dbReference type="Gene3D" id="1.25.40.20">
    <property type="entry name" value="Ankyrin repeat-containing domain"/>
    <property type="match status" value="1"/>
</dbReference>
<evidence type="ECO:0000259" key="10">
    <source>
        <dbReference type="Pfam" id="PF11904"/>
    </source>
</evidence>
<dbReference type="SMART" id="SM00248">
    <property type="entry name" value="ANK"/>
    <property type="match status" value="2"/>
</dbReference>
<feature type="compositionally biased region" description="Basic and acidic residues" evidence="9">
    <location>
        <begin position="304"/>
        <end position="323"/>
    </location>
</feature>
<keyword evidence="3" id="KW-0256">Endoplasmic reticulum</keyword>
<dbReference type="EMBL" id="JADGJQ010000090">
    <property type="protein sequence ID" value="KAJ3170920.1"/>
    <property type="molecule type" value="Genomic_DNA"/>
</dbReference>
<keyword evidence="12" id="KW-1185">Reference proteome</keyword>
<dbReference type="PROSITE" id="PS50088">
    <property type="entry name" value="ANK_REPEAT"/>
    <property type="match status" value="1"/>
</dbReference>
<dbReference type="AlphaFoldDB" id="A0AAD5TD35"/>
<dbReference type="Proteomes" id="UP001212152">
    <property type="component" value="Unassembled WGS sequence"/>
</dbReference>
<proteinExistence type="predicted"/>
<keyword evidence="4 8" id="KW-0040">ANK repeat</keyword>
<keyword evidence="2" id="KW-0677">Repeat</keyword>
<dbReference type="InterPro" id="IPR002110">
    <property type="entry name" value="Ankyrin_rpt"/>
</dbReference>
<dbReference type="Pfam" id="PF11904">
    <property type="entry name" value="ANKRD13_C"/>
    <property type="match status" value="2"/>
</dbReference>
<feature type="repeat" description="ANK" evidence="8">
    <location>
        <begin position="47"/>
        <end position="79"/>
    </location>
</feature>
<keyword evidence="6" id="KW-0143">Chaperone</keyword>
<evidence type="ECO:0000256" key="1">
    <source>
        <dbReference type="ARBA" id="ARBA00004586"/>
    </source>
</evidence>
<comment type="function">
    <text evidence="7">Acts as a molecular chaperone for G protein-coupled receptors, regulating their biogenesis and exit from the ER.</text>
</comment>
<protein>
    <submittedName>
        <fullName evidence="11">Ankyrin repeat domain-containing protein 13C</fullName>
    </submittedName>
</protein>
<keyword evidence="5" id="KW-0472">Membrane</keyword>
<reference evidence="11" key="1">
    <citation type="submission" date="2020-05" db="EMBL/GenBank/DDBJ databases">
        <title>Phylogenomic resolution of chytrid fungi.</title>
        <authorList>
            <person name="Stajich J.E."/>
            <person name="Amses K."/>
            <person name="Simmons R."/>
            <person name="Seto K."/>
            <person name="Myers J."/>
            <person name="Bonds A."/>
            <person name="Quandt C.A."/>
            <person name="Barry K."/>
            <person name="Liu P."/>
            <person name="Grigoriev I."/>
            <person name="Longcore J.E."/>
            <person name="James T.Y."/>
        </authorList>
    </citation>
    <scope>NUCLEOTIDE SEQUENCE</scope>
    <source>
        <strain evidence="11">JEL0379</strain>
    </source>
</reference>
<dbReference type="GO" id="GO:0005789">
    <property type="term" value="C:endoplasmic reticulum membrane"/>
    <property type="evidence" value="ECO:0007669"/>
    <property type="project" value="UniProtKB-SubCell"/>
</dbReference>
<evidence type="ECO:0000256" key="7">
    <source>
        <dbReference type="ARBA" id="ARBA00037107"/>
    </source>
</evidence>
<comment type="subcellular location">
    <subcellularLocation>
        <location evidence="1">Endoplasmic reticulum membrane</location>
    </subcellularLocation>
</comment>
<accession>A0AAD5TD35</accession>
<evidence type="ECO:0000256" key="3">
    <source>
        <dbReference type="ARBA" id="ARBA00022824"/>
    </source>
</evidence>
<gene>
    <name evidence="11" type="primary">ANKRD13C</name>
    <name evidence="11" type="ORF">HDU87_008622</name>
</gene>
<evidence type="ECO:0000313" key="12">
    <source>
        <dbReference type="Proteomes" id="UP001212152"/>
    </source>
</evidence>
<dbReference type="PANTHER" id="PTHR12447:SF25">
    <property type="entry name" value="ANKYRIN REPEAT DOMAIN-CONTAINING PROTEIN 13C"/>
    <property type="match status" value="1"/>
</dbReference>
<feature type="domain" description="Ankyrin repeat" evidence="10">
    <location>
        <begin position="472"/>
        <end position="543"/>
    </location>
</feature>
<dbReference type="InterPro" id="IPR055285">
    <property type="entry name" value="ANKRD13_C"/>
</dbReference>